<dbReference type="GO" id="GO:0003755">
    <property type="term" value="F:peptidyl-prolyl cis-trans isomerase activity"/>
    <property type="evidence" value="ECO:0007669"/>
    <property type="project" value="UniProtKB-KW"/>
</dbReference>
<keyword evidence="7" id="KW-1185">Reference proteome</keyword>
<dbReference type="Pfam" id="PF00160">
    <property type="entry name" value="Pro_isomerase"/>
    <property type="match status" value="1"/>
</dbReference>
<protein>
    <recommendedName>
        <fullName evidence="1">peptidylprolyl isomerase</fullName>
        <ecNumber evidence="1">5.2.1.8</ecNumber>
    </recommendedName>
</protein>
<dbReference type="PROSITE" id="PS50072">
    <property type="entry name" value="CSA_PPIASE_2"/>
    <property type="match status" value="1"/>
</dbReference>
<evidence type="ECO:0000313" key="6">
    <source>
        <dbReference type="EMBL" id="GHP07093.1"/>
    </source>
</evidence>
<proteinExistence type="predicted"/>
<keyword evidence="2" id="KW-0793">Thylakoid</keyword>
<name>A0A830HKH3_9CHLO</name>
<evidence type="ECO:0000256" key="1">
    <source>
        <dbReference type="ARBA" id="ARBA00013194"/>
    </source>
</evidence>
<gene>
    <name evidence="6" type="ORF">PPROV_000583600</name>
</gene>
<dbReference type="Gene3D" id="1.20.120.290">
    <property type="entry name" value="Oxygen-evolving enhancer protein 3 (PsbQ), four-helix up-down bundle"/>
    <property type="match status" value="1"/>
</dbReference>
<evidence type="ECO:0000256" key="4">
    <source>
        <dbReference type="ARBA" id="ARBA00023235"/>
    </source>
</evidence>
<dbReference type="Pfam" id="PF21329">
    <property type="entry name" value="CYP38_PsbQ-like"/>
    <property type="match status" value="1"/>
</dbReference>
<dbReference type="InterPro" id="IPR048563">
    <property type="entry name" value="CYP38_PsbQ-like"/>
</dbReference>
<dbReference type="PANTHER" id="PTHR43246">
    <property type="entry name" value="PEPTIDYL-PROLYL CIS-TRANS ISOMERASE CYP38, CHLOROPLASTIC"/>
    <property type="match status" value="1"/>
</dbReference>
<dbReference type="EC" id="5.2.1.8" evidence="1"/>
<reference evidence="6" key="1">
    <citation type="submission" date="2020-10" db="EMBL/GenBank/DDBJ databases">
        <title>Unveiling of a novel bifunctional photoreceptor, Dualchrome1, isolated from a cosmopolitan green alga.</title>
        <authorList>
            <person name="Suzuki S."/>
            <person name="Kawachi M."/>
        </authorList>
    </citation>
    <scope>NUCLEOTIDE SEQUENCE</scope>
    <source>
        <strain evidence="6">NIES 2893</strain>
    </source>
</reference>
<dbReference type="InterPro" id="IPR023222">
    <property type="entry name" value="PsbQ-like_dom_sf"/>
</dbReference>
<dbReference type="EMBL" id="BNJQ01000015">
    <property type="protein sequence ID" value="GHP07093.1"/>
    <property type="molecule type" value="Genomic_DNA"/>
</dbReference>
<dbReference type="OrthoDB" id="1735926at2759"/>
<dbReference type="CDD" id="cd01924">
    <property type="entry name" value="cyclophilin_TLP40_like"/>
    <property type="match status" value="1"/>
</dbReference>
<organism evidence="6 7">
    <name type="scientific">Pycnococcus provasolii</name>
    <dbReference type="NCBI Taxonomy" id="41880"/>
    <lineage>
        <taxon>Eukaryota</taxon>
        <taxon>Viridiplantae</taxon>
        <taxon>Chlorophyta</taxon>
        <taxon>Pseudoscourfieldiophyceae</taxon>
        <taxon>Pseudoscourfieldiales</taxon>
        <taxon>Pycnococcaceae</taxon>
        <taxon>Pycnococcus</taxon>
    </lineage>
</organism>
<keyword evidence="3" id="KW-0697">Rotamase</keyword>
<dbReference type="InterPro" id="IPR002130">
    <property type="entry name" value="Cyclophilin-type_PPIase_dom"/>
</dbReference>
<evidence type="ECO:0000256" key="3">
    <source>
        <dbReference type="ARBA" id="ARBA00023110"/>
    </source>
</evidence>
<evidence type="ECO:0000259" key="5">
    <source>
        <dbReference type="PROSITE" id="PS50072"/>
    </source>
</evidence>
<dbReference type="InterPro" id="IPR029000">
    <property type="entry name" value="Cyclophilin-like_dom_sf"/>
</dbReference>
<dbReference type="InterPro" id="IPR044665">
    <property type="entry name" value="E_coli_cyclophilin_A-like"/>
</dbReference>
<comment type="caution">
    <text evidence="6">The sequence shown here is derived from an EMBL/GenBank/DDBJ whole genome shotgun (WGS) entry which is preliminary data.</text>
</comment>
<feature type="domain" description="PPIase cyclophilin-type" evidence="5">
    <location>
        <begin position="284"/>
        <end position="452"/>
    </location>
</feature>
<dbReference type="Proteomes" id="UP000660262">
    <property type="component" value="Unassembled WGS sequence"/>
</dbReference>
<evidence type="ECO:0000256" key="2">
    <source>
        <dbReference type="ARBA" id="ARBA00023078"/>
    </source>
</evidence>
<sequence>MAARTPSLSARASCSSSSSVCRLRLGSAHNSQAQEARHVVCGAASSRSQRCEPHVVTKMSSDDVVEDDKMDLLRSAWTTTDPKQNAMAKASAVAMSALIAITSPAVVTPPAMATLQPGDPIKNANTLLRNALPIDKKPGAKEIREVQRSLEAIDQDLKVPGVRFSGVDAKVKKAKDSLRKSKDALSKGFAPDKAQQGKDALDELQKGLESDFPAIIEAKDKYAVQPTQTKLLTYVSVVEESLVTEFPFQIPAEYSKMPALKGRAVLDVTLKLNDNKLHENGTHMMLVLDGYNAPITAGNFMDLVMRRFYDGMEIQRADGFVVQTGDPDGPAEGFIDPSTEALRTVPLEIMVKGDKTPVYGETLEENGRYNEDPAIPFNAYGTIAMARAEFEDNSGSSQFFWLLKESELTPSNANLLDGRYAVFGYLVENQDLLSSVQVGDTIESIKVVSGADLLENASYKVFSGFGGGNNSDESSSSS</sequence>
<accession>A0A830HKH3</accession>
<evidence type="ECO:0000313" key="7">
    <source>
        <dbReference type="Proteomes" id="UP000660262"/>
    </source>
</evidence>
<dbReference type="Gene3D" id="2.40.100.10">
    <property type="entry name" value="Cyclophilin-like"/>
    <property type="match status" value="1"/>
</dbReference>
<keyword evidence="4" id="KW-0413">Isomerase</keyword>
<dbReference type="SUPFAM" id="SSF50891">
    <property type="entry name" value="Cyclophilin-like"/>
    <property type="match status" value="1"/>
</dbReference>
<dbReference type="AlphaFoldDB" id="A0A830HKH3"/>